<evidence type="ECO:0000313" key="12">
    <source>
        <dbReference type="EMBL" id="MDG5898764.1"/>
    </source>
</evidence>
<evidence type="ECO:0000256" key="7">
    <source>
        <dbReference type="ARBA" id="ARBA00022927"/>
    </source>
</evidence>
<dbReference type="AlphaFoldDB" id="A0AAW6QRV3"/>
<dbReference type="Gene3D" id="3.30.1150.10">
    <property type="match status" value="1"/>
</dbReference>
<evidence type="ECO:0000256" key="6">
    <source>
        <dbReference type="ARBA" id="ARBA00022692"/>
    </source>
</evidence>
<dbReference type="GO" id="GO:0098797">
    <property type="term" value="C:plasma membrane protein complex"/>
    <property type="evidence" value="ECO:0007669"/>
    <property type="project" value="TreeGrafter"/>
</dbReference>
<keyword evidence="7" id="KW-0653">Protein transport</keyword>
<feature type="compositionally biased region" description="Low complexity" evidence="10">
    <location>
        <begin position="82"/>
        <end position="98"/>
    </location>
</feature>
<keyword evidence="5" id="KW-0997">Cell inner membrane</keyword>
<dbReference type="EMBL" id="SUNE01000001">
    <property type="protein sequence ID" value="MDG5898764.1"/>
    <property type="molecule type" value="Genomic_DNA"/>
</dbReference>
<keyword evidence="3" id="KW-0813">Transport</keyword>
<evidence type="ECO:0000256" key="8">
    <source>
        <dbReference type="ARBA" id="ARBA00022989"/>
    </source>
</evidence>
<feature type="compositionally biased region" description="Polar residues" evidence="10">
    <location>
        <begin position="130"/>
        <end position="150"/>
    </location>
</feature>
<feature type="domain" description="TonB C-terminal" evidence="11">
    <location>
        <begin position="217"/>
        <end position="306"/>
    </location>
</feature>
<keyword evidence="6" id="KW-0812">Transmembrane</keyword>
<dbReference type="NCBIfam" id="TIGR01352">
    <property type="entry name" value="tonB_Cterm"/>
    <property type="match status" value="1"/>
</dbReference>
<protein>
    <submittedName>
        <fullName evidence="12">Energy transducer TonB</fullName>
    </submittedName>
</protein>
<sequence>MTPKRYLAFGALTVAIQTGVIASQPSISLPKDLNEFAQMHAFNEVNKAVTLSFAAHHSVEKSAVISELKSTPANADPVDTISPNVPNASSSNAKVANARLSNASKPQTAPKLTDTATTEMARQAHEPTTAKPQTVKSAEQNKPTPNTSSKADATTAMQLMAANTLHQQETEEIAKSSEREISQMAEIKTQDNAAINNSDVTPTSASKNTKATPEVIELATPTFASQPPQPTYPRMARKKGLEGTATIEVMFNEFGQQLALTLVKSSGVSLLDQAALEAVETWQFEAPSPKLASHYKVRVPIRFALN</sequence>
<reference evidence="12" key="1">
    <citation type="journal article" date="2019" name="Int J Environ Res Public Health">
        <title>Characterization of Chromosome-Mediated BlaOXA-894 in Shewanella xiamenensis Isolated from Pig Wastewater.</title>
        <authorList>
            <person name="Zou H."/>
            <person name="Zhou Z."/>
            <person name="Xia H."/>
            <person name="Zhao Q."/>
            <person name="Li X."/>
        </authorList>
    </citation>
    <scope>NUCLEOTIDE SEQUENCE</scope>
    <source>
        <strain evidence="12">2015oxa</strain>
    </source>
</reference>
<evidence type="ECO:0000259" key="11">
    <source>
        <dbReference type="PROSITE" id="PS52015"/>
    </source>
</evidence>
<comment type="similarity">
    <text evidence="2">Belongs to the TonB family.</text>
</comment>
<dbReference type="Proteomes" id="UP001152518">
    <property type="component" value="Unassembled WGS sequence"/>
</dbReference>
<dbReference type="Pfam" id="PF03544">
    <property type="entry name" value="TonB_C"/>
    <property type="match status" value="1"/>
</dbReference>
<gene>
    <name evidence="12" type="ORF">E2650_02370</name>
</gene>
<dbReference type="GO" id="GO:0031992">
    <property type="term" value="F:energy transducer activity"/>
    <property type="evidence" value="ECO:0007669"/>
    <property type="project" value="TreeGrafter"/>
</dbReference>
<proteinExistence type="inferred from homology"/>
<keyword evidence="4" id="KW-1003">Cell membrane</keyword>
<dbReference type="PANTHER" id="PTHR33446:SF2">
    <property type="entry name" value="PROTEIN TONB"/>
    <property type="match status" value="1"/>
</dbReference>
<keyword evidence="9" id="KW-0472">Membrane</keyword>
<dbReference type="PANTHER" id="PTHR33446">
    <property type="entry name" value="PROTEIN TONB-RELATED"/>
    <property type="match status" value="1"/>
</dbReference>
<feature type="region of interest" description="Disordered" evidence="10">
    <location>
        <begin position="75"/>
        <end position="150"/>
    </location>
</feature>
<comment type="caution">
    <text evidence="12">The sequence shown here is derived from an EMBL/GenBank/DDBJ whole genome shotgun (WGS) entry which is preliminary data.</text>
</comment>
<dbReference type="InterPro" id="IPR037682">
    <property type="entry name" value="TonB_C"/>
</dbReference>
<dbReference type="GO" id="GO:0015031">
    <property type="term" value="P:protein transport"/>
    <property type="evidence" value="ECO:0007669"/>
    <property type="project" value="UniProtKB-KW"/>
</dbReference>
<comment type="subcellular location">
    <subcellularLocation>
        <location evidence="1">Cell inner membrane</location>
        <topology evidence="1">Single-pass membrane protein</topology>
        <orientation evidence="1">Periplasmic side</orientation>
    </subcellularLocation>
</comment>
<dbReference type="GO" id="GO:0055085">
    <property type="term" value="P:transmembrane transport"/>
    <property type="evidence" value="ECO:0007669"/>
    <property type="project" value="InterPro"/>
</dbReference>
<keyword evidence="8" id="KW-1133">Transmembrane helix</keyword>
<evidence type="ECO:0000256" key="2">
    <source>
        <dbReference type="ARBA" id="ARBA00006555"/>
    </source>
</evidence>
<evidence type="ECO:0000256" key="1">
    <source>
        <dbReference type="ARBA" id="ARBA00004383"/>
    </source>
</evidence>
<evidence type="ECO:0000256" key="4">
    <source>
        <dbReference type="ARBA" id="ARBA00022475"/>
    </source>
</evidence>
<dbReference type="InterPro" id="IPR006260">
    <property type="entry name" value="TonB/TolA_C"/>
</dbReference>
<organism evidence="12">
    <name type="scientific">Shewanella xiamenensis</name>
    <dbReference type="NCBI Taxonomy" id="332186"/>
    <lineage>
        <taxon>Bacteria</taxon>
        <taxon>Pseudomonadati</taxon>
        <taxon>Pseudomonadota</taxon>
        <taxon>Gammaproteobacteria</taxon>
        <taxon>Alteromonadales</taxon>
        <taxon>Shewanellaceae</taxon>
        <taxon>Shewanella</taxon>
    </lineage>
</organism>
<dbReference type="RefSeq" id="WP_169547441.1">
    <property type="nucleotide sequence ID" value="NZ_AP026732.1"/>
</dbReference>
<dbReference type="PROSITE" id="PS52015">
    <property type="entry name" value="TONB_CTD"/>
    <property type="match status" value="1"/>
</dbReference>
<evidence type="ECO:0000256" key="5">
    <source>
        <dbReference type="ARBA" id="ARBA00022519"/>
    </source>
</evidence>
<accession>A0AAW6QRV3</accession>
<name>A0AAW6QRV3_9GAMM</name>
<reference evidence="12" key="2">
    <citation type="submission" date="2019-04" db="EMBL/GenBank/DDBJ databases">
        <authorList>
            <person name="Zou H."/>
        </authorList>
    </citation>
    <scope>NUCLEOTIDE SEQUENCE</scope>
    <source>
        <strain evidence="12">2015oxa</strain>
    </source>
</reference>
<dbReference type="InterPro" id="IPR051045">
    <property type="entry name" value="TonB-dependent_transducer"/>
</dbReference>
<evidence type="ECO:0000256" key="3">
    <source>
        <dbReference type="ARBA" id="ARBA00022448"/>
    </source>
</evidence>
<dbReference type="SUPFAM" id="SSF74653">
    <property type="entry name" value="TolA/TonB C-terminal domain"/>
    <property type="match status" value="1"/>
</dbReference>
<evidence type="ECO:0000256" key="9">
    <source>
        <dbReference type="ARBA" id="ARBA00023136"/>
    </source>
</evidence>
<evidence type="ECO:0000256" key="10">
    <source>
        <dbReference type="SAM" id="MobiDB-lite"/>
    </source>
</evidence>